<sequence>MLKSEKNKLLDEKKSLKVTLEMRLKTLDQKKSRLENQITTLSNSIQADLQNKSG</sequence>
<evidence type="ECO:0000313" key="2">
    <source>
        <dbReference type="EMBL" id="GAG99771.1"/>
    </source>
</evidence>
<accession>X1DTM3</accession>
<reference evidence="2" key="1">
    <citation type="journal article" date="2014" name="Front. Microbiol.">
        <title>High frequency of phylogenetically diverse reductive dehalogenase-homologous genes in deep subseafloor sedimentary metagenomes.</title>
        <authorList>
            <person name="Kawai M."/>
            <person name="Futagami T."/>
            <person name="Toyoda A."/>
            <person name="Takaki Y."/>
            <person name="Nishi S."/>
            <person name="Hori S."/>
            <person name="Arai W."/>
            <person name="Tsubouchi T."/>
            <person name="Morono Y."/>
            <person name="Uchiyama I."/>
            <person name="Ito T."/>
            <person name="Fujiyama A."/>
            <person name="Inagaki F."/>
            <person name="Takami H."/>
        </authorList>
    </citation>
    <scope>NUCLEOTIDE SEQUENCE</scope>
    <source>
        <strain evidence="2">Expedition CK06-06</strain>
    </source>
</reference>
<proteinExistence type="predicted"/>
<name>X1DTM3_9ZZZZ</name>
<organism evidence="2">
    <name type="scientific">marine sediment metagenome</name>
    <dbReference type="NCBI Taxonomy" id="412755"/>
    <lineage>
        <taxon>unclassified sequences</taxon>
        <taxon>metagenomes</taxon>
        <taxon>ecological metagenomes</taxon>
    </lineage>
</organism>
<keyword evidence="1" id="KW-0175">Coiled coil</keyword>
<feature type="coiled-coil region" evidence="1">
    <location>
        <begin position="10"/>
        <end position="44"/>
    </location>
</feature>
<protein>
    <submittedName>
        <fullName evidence="2">Uncharacterized protein</fullName>
    </submittedName>
</protein>
<comment type="caution">
    <text evidence="2">The sequence shown here is derived from an EMBL/GenBank/DDBJ whole genome shotgun (WGS) entry which is preliminary data.</text>
</comment>
<evidence type="ECO:0000256" key="1">
    <source>
        <dbReference type="SAM" id="Coils"/>
    </source>
</evidence>
<gene>
    <name evidence="2" type="ORF">S01H4_51475</name>
</gene>
<dbReference type="AlphaFoldDB" id="X1DTM3"/>
<dbReference type="EMBL" id="BART01029316">
    <property type="protein sequence ID" value="GAG99771.1"/>
    <property type="molecule type" value="Genomic_DNA"/>
</dbReference>